<keyword evidence="2" id="KW-0723">Serine/threonine-protein kinase</keyword>
<dbReference type="InterPro" id="IPR011009">
    <property type="entry name" value="Kinase-like_dom_sf"/>
</dbReference>
<keyword evidence="6" id="KW-1185">Reference proteome</keyword>
<evidence type="ECO:0000256" key="1">
    <source>
        <dbReference type="ARBA" id="ARBA00004370"/>
    </source>
</evidence>
<dbReference type="GO" id="GO:0016020">
    <property type="term" value="C:membrane"/>
    <property type="evidence" value="ECO:0007669"/>
    <property type="project" value="UniProtKB-SubCell"/>
</dbReference>
<keyword evidence="3" id="KW-0472">Membrane</keyword>
<accession>A0A830CE31</accession>
<sequence>MVLSNYFFFGDCVFYCQVMLLARLHHRNLVNLVGYCAEKSQHMLIYVYMIRGSLASHLYNKFSSCLVCLSFNLRKGNRFIESTCAIILC</sequence>
<keyword evidence="5" id="KW-0418">Kinase</keyword>
<feature type="domain" description="Serine-threonine/tyrosine-protein kinase catalytic" evidence="4">
    <location>
        <begin position="17"/>
        <end position="62"/>
    </location>
</feature>
<evidence type="ECO:0000256" key="2">
    <source>
        <dbReference type="ARBA" id="ARBA00022527"/>
    </source>
</evidence>
<dbReference type="PANTHER" id="PTHR47985">
    <property type="entry name" value="OS07G0668900 PROTEIN"/>
    <property type="match status" value="1"/>
</dbReference>
<evidence type="ECO:0000313" key="5">
    <source>
        <dbReference type="EMBL" id="GFP96592.1"/>
    </source>
</evidence>
<dbReference type="GO" id="GO:0004674">
    <property type="term" value="F:protein serine/threonine kinase activity"/>
    <property type="evidence" value="ECO:0007669"/>
    <property type="project" value="UniProtKB-KW"/>
</dbReference>
<proteinExistence type="predicted"/>
<evidence type="ECO:0000313" key="6">
    <source>
        <dbReference type="Proteomes" id="UP000653305"/>
    </source>
</evidence>
<organism evidence="5 6">
    <name type="scientific">Phtheirospermum japonicum</name>
    <dbReference type="NCBI Taxonomy" id="374723"/>
    <lineage>
        <taxon>Eukaryota</taxon>
        <taxon>Viridiplantae</taxon>
        <taxon>Streptophyta</taxon>
        <taxon>Embryophyta</taxon>
        <taxon>Tracheophyta</taxon>
        <taxon>Spermatophyta</taxon>
        <taxon>Magnoliopsida</taxon>
        <taxon>eudicotyledons</taxon>
        <taxon>Gunneridae</taxon>
        <taxon>Pentapetalae</taxon>
        <taxon>asterids</taxon>
        <taxon>lamiids</taxon>
        <taxon>Lamiales</taxon>
        <taxon>Orobanchaceae</taxon>
        <taxon>Orobanchaceae incertae sedis</taxon>
        <taxon>Phtheirospermum</taxon>
    </lineage>
</organism>
<dbReference type="EMBL" id="BMAC01000447">
    <property type="protein sequence ID" value="GFP96592.1"/>
    <property type="molecule type" value="Genomic_DNA"/>
</dbReference>
<dbReference type="AlphaFoldDB" id="A0A830CE31"/>
<keyword evidence="5" id="KW-0808">Transferase</keyword>
<dbReference type="Proteomes" id="UP000653305">
    <property type="component" value="Unassembled WGS sequence"/>
</dbReference>
<dbReference type="PANTHER" id="PTHR47985:SF44">
    <property type="entry name" value="SERINE_THREONINE-PROTEIN KINASE PBS1"/>
    <property type="match status" value="1"/>
</dbReference>
<comment type="caution">
    <text evidence="5">The sequence shown here is derived from an EMBL/GenBank/DDBJ whole genome shotgun (WGS) entry which is preliminary data.</text>
</comment>
<dbReference type="SUPFAM" id="SSF56112">
    <property type="entry name" value="Protein kinase-like (PK-like)"/>
    <property type="match status" value="1"/>
</dbReference>
<gene>
    <name evidence="5" type="ORF">PHJA_001803300</name>
</gene>
<evidence type="ECO:0000256" key="3">
    <source>
        <dbReference type="ARBA" id="ARBA00023136"/>
    </source>
</evidence>
<evidence type="ECO:0000259" key="4">
    <source>
        <dbReference type="Pfam" id="PF07714"/>
    </source>
</evidence>
<keyword evidence="5" id="KW-0675">Receptor</keyword>
<comment type="subcellular location">
    <subcellularLocation>
        <location evidence="1">Membrane</location>
    </subcellularLocation>
</comment>
<dbReference type="Pfam" id="PF07714">
    <property type="entry name" value="PK_Tyr_Ser-Thr"/>
    <property type="match status" value="1"/>
</dbReference>
<reference evidence="5" key="1">
    <citation type="submission" date="2020-07" db="EMBL/GenBank/DDBJ databases">
        <title>Ethylene signaling mediates host invasion by parasitic plants.</title>
        <authorList>
            <person name="Yoshida S."/>
        </authorList>
    </citation>
    <scope>NUCLEOTIDE SEQUENCE</scope>
    <source>
        <strain evidence="5">Okayama</strain>
    </source>
</reference>
<dbReference type="Gene3D" id="1.10.510.10">
    <property type="entry name" value="Transferase(Phosphotransferase) domain 1"/>
    <property type="match status" value="1"/>
</dbReference>
<name>A0A830CE31_9LAMI</name>
<dbReference type="OrthoDB" id="69842at2759"/>
<dbReference type="InterPro" id="IPR001245">
    <property type="entry name" value="Ser-Thr/Tyr_kinase_cat_dom"/>
</dbReference>
<protein>
    <submittedName>
        <fullName evidence="5">Probable leucine-rich repeat receptor-like serine/threonine-protein kinase at5g15730</fullName>
    </submittedName>
</protein>